<name>A0ABT9P8J8_9ACTN</name>
<evidence type="ECO:0000313" key="3">
    <source>
        <dbReference type="Proteomes" id="UP001235712"/>
    </source>
</evidence>
<gene>
    <name evidence="2" type="ORF">J2S57_004762</name>
</gene>
<feature type="coiled-coil region" evidence="1">
    <location>
        <begin position="395"/>
        <end position="422"/>
    </location>
</feature>
<dbReference type="NCBIfam" id="TIGR02677">
    <property type="entry name" value="TIGR02677 family protein"/>
    <property type="match status" value="1"/>
</dbReference>
<evidence type="ECO:0000313" key="2">
    <source>
        <dbReference type="EMBL" id="MDP9829013.1"/>
    </source>
</evidence>
<sequence>MASARRLPTDMFRFTTGERSDVYTAVLHIFGEANERLETALGLDDIAQRLSGLGWVSLLDEDTLFDVLRQLREWRLLEAAQNHGGSYRTADEYERRNLLYALTRNGEAALAGLEHAAAVLASTGALQTAVLEAIALRLGDLAVLAADPASDDRRVFTTLQELEGHLDGLRANTIQFNAQLQRLLRVEGTDQQTFHEVKQATVVYLNDFLGDLDLRVQIIADAVGEVERHDIVALRRRALQGADLPRLGAQDPGPEWLHRRCTRWEGLQAWFRPPGDGAARAEQLHMVARRAIVTLLQALDRLNESRRRSSGAAEDLRELARWFAAVPTEDDGHRLWAAAFGLGSARHAHLVHPDPEVVAPGTAWSHAPPVPVSGLIRSAGKTERFGRTGKVRDVVAVKRARAQRAQAERQELEAARRALGTDGPVRLSQIGMLEYDTFVRLMDLIGGALAAVAGPDGVRRHQSGDGQIEITLWPPEQARPATIRTSHGALTGPDYMVDIVARADRGRAARREASA</sequence>
<proteinExistence type="predicted"/>
<dbReference type="RefSeq" id="WP_307246793.1">
    <property type="nucleotide sequence ID" value="NZ_JAUSQZ010000001.1"/>
</dbReference>
<organism evidence="2 3">
    <name type="scientific">Kineosporia succinea</name>
    <dbReference type="NCBI Taxonomy" id="84632"/>
    <lineage>
        <taxon>Bacteria</taxon>
        <taxon>Bacillati</taxon>
        <taxon>Actinomycetota</taxon>
        <taxon>Actinomycetes</taxon>
        <taxon>Kineosporiales</taxon>
        <taxon>Kineosporiaceae</taxon>
        <taxon>Kineosporia</taxon>
    </lineage>
</organism>
<reference evidence="2 3" key="1">
    <citation type="submission" date="2023-07" db="EMBL/GenBank/DDBJ databases">
        <title>Sequencing the genomes of 1000 actinobacteria strains.</title>
        <authorList>
            <person name="Klenk H.-P."/>
        </authorList>
    </citation>
    <scope>NUCLEOTIDE SEQUENCE [LARGE SCALE GENOMIC DNA]</scope>
    <source>
        <strain evidence="2 3">DSM 44388</strain>
    </source>
</reference>
<evidence type="ECO:0000256" key="1">
    <source>
        <dbReference type="SAM" id="Coils"/>
    </source>
</evidence>
<keyword evidence="1" id="KW-0175">Coiled coil</keyword>
<accession>A0ABT9P8J8</accession>
<keyword evidence="3" id="KW-1185">Reference proteome</keyword>
<dbReference type="Pfam" id="PF09660">
    <property type="entry name" value="DUF2397"/>
    <property type="match status" value="1"/>
</dbReference>
<dbReference type="InterPro" id="IPR013493">
    <property type="entry name" value="CHP02677"/>
</dbReference>
<protein>
    <submittedName>
        <fullName evidence="2">Uncharacterized protein (TIGR02677 family)</fullName>
    </submittedName>
</protein>
<dbReference type="EMBL" id="JAUSQZ010000001">
    <property type="protein sequence ID" value="MDP9829013.1"/>
    <property type="molecule type" value="Genomic_DNA"/>
</dbReference>
<dbReference type="Proteomes" id="UP001235712">
    <property type="component" value="Unassembled WGS sequence"/>
</dbReference>
<comment type="caution">
    <text evidence="2">The sequence shown here is derived from an EMBL/GenBank/DDBJ whole genome shotgun (WGS) entry which is preliminary data.</text>
</comment>